<keyword evidence="9" id="KW-0175">Coiled coil</keyword>
<dbReference type="Pfam" id="PF01424">
    <property type="entry name" value="R3H"/>
    <property type="match status" value="1"/>
</dbReference>
<dbReference type="InterPro" id="IPR001374">
    <property type="entry name" value="R3H_dom"/>
</dbReference>
<organism evidence="13 14">
    <name type="scientific">Lepraria neglecta</name>
    <dbReference type="NCBI Taxonomy" id="209136"/>
    <lineage>
        <taxon>Eukaryota</taxon>
        <taxon>Fungi</taxon>
        <taxon>Dikarya</taxon>
        <taxon>Ascomycota</taxon>
        <taxon>Pezizomycotina</taxon>
        <taxon>Lecanoromycetes</taxon>
        <taxon>OSLEUM clade</taxon>
        <taxon>Lecanoromycetidae</taxon>
        <taxon>Lecanorales</taxon>
        <taxon>Lecanorineae</taxon>
        <taxon>Stereocaulaceae</taxon>
        <taxon>Lepraria</taxon>
    </lineage>
</organism>
<dbReference type="EMBL" id="JASNWA010000010">
    <property type="protein sequence ID" value="KAK3168034.1"/>
    <property type="molecule type" value="Genomic_DNA"/>
</dbReference>
<evidence type="ECO:0000256" key="5">
    <source>
        <dbReference type="ARBA" id="ARBA00022490"/>
    </source>
</evidence>
<dbReference type="Pfam" id="PF01585">
    <property type="entry name" value="G-patch"/>
    <property type="match status" value="1"/>
</dbReference>
<accession>A0AAD9YXY2</accession>
<sequence length="824" mass="90910">MGNLSLLRTAVTSAQGRTAVSGNPEVPVIPPGLLRLAGFSQPYFSLSEEARYTEHHHSCNSDLKLTHSGVAFVSAGTSSVEELTHVPQDTSKENSEASSTSIQAMTNYPSGAQENQSTKPVTTAETPMSKMSLSDVPSIEASDLQAMPERSQIGRDGQIAETVEDLFFIDINGSGKPVHTGLPLPTIRRSPSPAFSDSSEEVIIFAGRNRSQTKPGKKADPVNAPQEVKGQGGRVQSKSPEPSRQPVPTVVDDPVKDILKDPTLSDRSTPPFLRTPLVSTPDTTRAQDLRGNRGNISTRKRRQRKRGKRSRKAEEEAEILADYIENTRGSDDLHSFAESSALNVRDLGGSDNAEWENADEEQQGDGALKDFEQWDSADLQDFDDLSTSSESLDIIEQVLLKRERPSGIQYLVVGAGYTMDDARWLPLSALKAPGVDELIKVFEEEQAEFERLLDDESDQSLDTDEQIALNFQEQMDDMEDEKDLEERRKARMADQQIARLLSKQEELGLGSDDLKLFDGEDLGEEDEIEPQLDGIWEGASTFQTQSKSKRKKRTPSSFPSATVFADVLNQDPYNGFDIMDQDRPSLRKRPKGRRGKLPLELSDSELEQQINMAWENDRSKKKQRKQKREELRAQGLLGNKGKPDLNAKYKEGMSMTEVKNEIKDFLMSSKETLPLPPMAQEERKSVHEIANVFKLKSKSIGTGTSRYPVLYKTPRTTQYDEDALGSIEALLSSRRFLPRMDRPKKKGAPSRRGRGGGFATAGVSYRDGEIVGAAAPELGQENRGRAMLEKMGWSTGTALGALNNNSGVVQPIAQVVKTGKAGLG</sequence>
<evidence type="ECO:0000256" key="8">
    <source>
        <dbReference type="ARBA" id="ARBA00023242"/>
    </source>
</evidence>
<evidence type="ECO:0000256" key="1">
    <source>
        <dbReference type="ARBA" id="ARBA00004123"/>
    </source>
</evidence>
<dbReference type="InterPro" id="IPR051189">
    <property type="entry name" value="Splicing_assoc_domain"/>
</dbReference>
<evidence type="ECO:0000259" key="12">
    <source>
        <dbReference type="PROSITE" id="PS51061"/>
    </source>
</evidence>
<dbReference type="InterPro" id="IPR000467">
    <property type="entry name" value="G_patch_dom"/>
</dbReference>
<name>A0AAD9YXY2_9LECA</name>
<reference evidence="13" key="1">
    <citation type="submission" date="2022-11" db="EMBL/GenBank/DDBJ databases">
        <title>Chromosomal genome sequence assembly and mating type (MAT) locus characterization of the leprose asexual lichenized fungus Lepraria neglecta (Nyl.) Erichsen.</title>
        <authorList>
            <person name="Allen J.L."/>
            <person name="Pfeffer B."/>
        </authorList>
    </citation>
    <scope>NUCLEOTIDE SEQUENCE</scope>
    <source>
        <strain evidence="13">Allen 5258</strain>
    </source>
</reference>
<comment type="similarity">
    <text evidence="3">Belongs to the SQS1 family.</text>
</comment>
<evidence type="ECO:0000256" key="10">
    <source>
        <dbReference type="SAM" id="MobiDB-lite"/>
    </source>
</evidence>
<feature type="compositionally biased region" description="Basic residues" evidence="10">
    <location>
        <begin position="742"/>
        <end position="754"/>
    </location>
</feature>
<feature type="region of interest" description="Disordered" evidence="10">
    <location>
        <begin position="573"/>
        <end position="648"/>
    </location>
</feature>
<evidence type="ECO:0000256" key="4">
    <source>
        <dbReference type="ARBA" id="ARBA00018964"/>
    </source>
</evidence>
<proteinExistence type="inferred from homology"/>
<feature type="compositionally biased region" description="Basic residues" evidence="10">
    <location>
        <begin position="298"/>
        <end position="311"/>
    </location>
</feature>
<keyword evidence="7" id="KW-0508">mRNA splicing</keyword>
<feature type="compositionally biased region" description="Basic and acidic residues" evidence="10">
    <location>
        <begin position="253"/>
        <end position="264"/>
    </location>
</feature>
<dbReference type="Gene3D" id="3.30.1370.50">
    <property type="entry name" value="R3H-like domain"/>
    <property type="match status" value="1"/>
</dbReference>
<evidence type="ECO:0000256" key="3">
    <source>
        <dbReference type="ARBA" id="ARBA00010306"/>
    </source>
</evidence>
<comment type="subcellular location">
    <subcellularLocation>
        <location evidence="2">Cytoplasm</location>
    </subcellularLocation>
    <subcellularLocation>
        <location evidence="1">Nucleus</location>
    </subcellularLocation>
</comment>
<feature type="region of interest" description="Disordered" evidence="10">
    <location>
        <begin position="740"/>
        <end position="759"/>
    </location>
</feature>
<dbReference type="PROSITE" id="PS51061">
    <property type="entry name" value="R3H"/>
    <property type="match status" value="1"/>
</dbReference>
<feature type="domain" description="R3H" evidence="12">
    <location>
        <begin position="652"/>
        <end position="714"/>
    </location>
</feature>
<feature type="coiled-coil region" evidence="9">
    <location>
        <begin position="435"/>
        <end position="495"/>
    </location>
</feature>
<keyword evidence="14" id="KW-1185">Reference proteome</keyword>
<dbReference type="GO" id="GO:0005737">
    <property type="term" value="C:cytoplasm"/>
    <property type="evidence" value="ECO:0007669"/>
    <property type="project" value="UniProtKB-SubCell"/>
</dbReference>
<dbReference type="GO" id="GO:0005634">
    <property type="term" value="C:nucleus"/>
    <property type="evidence" value="ECO:0007669"/>
    <property type="project" value="UniProtKB-SubCell"/>
</dbReference>
<dbReference type="CDD" id="cd02646">
    <property type="entry name" value="R3H_G-patch"/>
    <property type="match status" value="1"/>
</dbReference>
<dbReference type="SUPFAM" id="SSF82708">
    <property type="entry name" value="R3H domain"/>
    <property type="match status" value="1"/>
</dbReference>
<evidence type="ECO:0000259" key="11">
    <source>
        <dbReference type="PROSITE" id="PS50174"/>
    </source>
</evidence>
<dbReference type="InterPro" id="IPR034082">
    <property type="entry name" value="R3H_G-patch"/>
</dbReference>
<evidence type="ECO:0000256" key="6">
    <source>
        <dbReference type="ARBA" id="ARBA00022664"/>
    </source>
</evidence>
<dbReference type="SMART" id="SM00393">
    <property type="entry name" value="R3H"/>
    <property type="match status" value="1"/>
</dbReference>
<feature type="compositionally biased region" description="Basic residues" evidence="10">
    <location>
        <begin position="586"/>
        <end position="596"/>
    </location>
</feature>
<keyword evidence="6" id="KW-0507">mRNA processing</keyword>
<comment type="caution">
    <text evidence="13">The sequence shown here is derived from an EMBL/GenBank/DDBJ whole genome shotgun (WGS) entry which is preliminary data.</text>
</comment>
<dbReference type="AlphaFoldDB" id="A0AAD9YXY2"/>
<feature type="region of interest" description="Disordered" evidence="10">
    <location>
        <begin position="207"/>
        <end position="315"/>
    </location>
</feature>
<gene>
    <name evidence="13" type="ORF">OEA41_004480</name>
</gene>
<feature type="region of interest" description="Disordered" evidence="10">
    <location>
        <begin position="82"/>
        <end position="133"/>
    </location>
</feature>
<evidence type="ECO:0000313" key="13">
    <source>
        <dbReference type="EMBL" id="KAK3168034.1"/>
    </source>
</evidence>
<dbReference type="GO" id="GO:0008380">
    <property type="term" value="P:RNA splicing"/>
    <property type="evidence" value="ECO:0007669"/>
    <property type="project" value="UniProtKB-KW"/>
</dbReference>
<dbReference type="InterPro" id="IPR036867">
    <property type="entry name" value="R3H_dom_sf"/>
</dbReference>
<evidence type="ECO:0000313" key="14">
    <source>
        <dbReference type="Proteomes" id="UP001276659"/>
    </source>
</evidence>
<feature type="compositionally biased region" description="Polar residues" evidence="10">
    <location>
        <begin position="96"/>
        <end position="132"/>
    </location>
</feature>
<feature type="domain" description="G-patch" evidence="11">
    <location>
        <begin position="780"/>
        <end position="824"/>
    </location>
</feature>
<dbReference type="PROSITE" id="PS50174">
    <property type="entry name" value="G_PATCH"/>
    <property type="match status" value="1"/>
</dbReference>
<evidence type="ECO:0000256" key="9">
    <source>
        <dbReference type="SAM" id="Coils"/>
    </source>
</evidence>
<dbReference type="SMART" id="SM00443">
    <property type="entry name" value="G_patch"/>
    <property type="match status" value="1"/>
</dbReference>
<evidence type="ECO:0000256" key="7">
    <source>
        <dbReference type="ARBA" id="ARBA00023187"/>
    </source>
</evidence>
<dbReference type="GO" id="GO:0006397">
    <property type="term" value="P:mRNA processing"/>
    <property type="evidence" value="ECO:0007669"/>
    <property type="project" value="UniProtKB-KW"/>
</dbReference>
<keyword evidence="5" id="KW-0963">Cytoplasm</keyword>
<dbReference type="GO" id="GO:0003676">
    <property type="term" value="F:nucleic acid binding"/>
    <property type="evidence" value="ECO:0007669"/>
    <property type="project" value="UniProtKB-UniRule"/>
</dbReference>
<dbReference type="PANTHER" id="PTHR14195">
    <property type="entry name" value="G PATCH DOMAIN CONTAINING PROTEIN 2"/>
    <property type="match status" value="1"/>
</dbReference>
<dbReference type="Proteomes" id="UP001276659">
    <property type="component" value="Unassembled WGS sequence"/>
</dbReference>
<feature type="region of interest" description="Disordered" evidence="10">
    <location>
        <begin position="537"/>
        <end position="559"/>
    </location>
</feature>
<keyword evidence="8" id="KW-0539">Nucleus</keyword>
<evidence type="ECO:0000256" key="2">
    <source>
        <dbReference type="ARBA" id="ARBA00004496"/>
    </source>
</evidence>
<protein>
    <recommendedName>
        <fullName evidence="4">Protein SQS1</fullName>
    </recommendedName>
</protein>